<dbReference type="Gene3D" id="3.40.50.1820">
    <property type="entry name" value="alpha/beta hydrolase"/>
    <property type="match status" value="1"/>
</dbReference>
<keyword evidence="1 3" id="KW-0378">Hydrolase</keyword>
<keyword evidence="4" id="KW-1185">Reference proteome</keyword>
<dbReference type="SUPFAM" id="SSF53474">
    <property type="entry name" value="alpha/beta-Hydrolases"/>
    <property type="match status" value="1"/>
</dbReference>
<dbReference type="OrthoDB" id="408631at2759"/>
<proteinExistence type="predicted"/>
<name>M5FZ17_DACPD</name>
<dbReference type="HOGENOM" id="CLU_855355_0_0_1"/>
<evidence type="ECO:0000313" key="3">
    <source>
        <dbReference type="EMBL" id="EJU01749.1"/>
    </source>
</evidence>
<dbReference type="InterPro" id="IPR050300">
    <property type="entry name" value="GDXG_lipolytic_enzyme"/>
</dbReference>
<dbReference type="OMA" id="GEGHEPW"/>
<dbReference type="Proteomes" id="UP000030653">
    <property type="component" value="Unassembled WGS sequence"/>
</dbReference>
<gene>
    <name evidence="3" type="ORF">DACRYDRAFT_107487</name>
</gene>
<feature type="domain" description="Alpha/beta hydrolase fold-3" evidence="2">
    <location>
        <begin position="87"/>
        <end position="293"/>
    </location>
</feature>
<protein>
    <submittedName>
        <fullName evidence="3">Alpha/beta-hydrolase</fullName>
    </submittedName>
</protein>
<organism evidence="3 4">
    <name type="scientific">Dacryopinax primogenitus (strain DJM 731)</name>
    <name type="common">Brown rot fungus</name>
    <dbReference type="NCBI Taxonomy" id="1858805"/>
    <lineage>
        <taxon>Eukaryota</taxon>
        <taxon>Fungi</taxon>
        <taxon>Dikarya</taxon>
        <taxon>Basidiomycota</taxon>
        <taxon>Agaricomycotina</taxon>
        <taxon>Dacrymycetes</taxon>
        <taxon>Dacrymycetales</taxon>
        <taxon>Dacrymycetaceae</taxon>
        <taxon>Dacryopinax</taxon>
    </lineage>
</organism>
<dbReference type="PANTHER" id="PTHR48081">
    <property type="entry name" value="AB HYDROLASE SUPERFAMILY PROTEIN C4A8.06C"/>
    <property type="match status" value="1"/>
</dbReference>
<dbReference type="Pfam" id="PF07859">
    <property type="entry name" value="Abhydrolase_3"/>
    <property type="match status" value="1"/>
</dbReference>
<dbReference type="AlphaFoldDB" id="M5FZ17"/>
<evidence type="ECO:0000313" key="4">
    <source>
        <dbReference type="Proteomes" id="UP000030653"/>
    </source>
</evidence>
<evidence type="ECO:0000259" key="2">
    <source>
        <dbReference type="Pfam" id="PF07859"/>
    </source>
</evidence>
<dbReference type="GeneID" id="63683543"/>
<dbReference type="EMBL" id="JH795863">
    <property type="protein sequence ID" value="EJU01749.1"/>
    <property type="molecule type" value="Genomic_DNA"/>
</dbReference>
<accession>M5FZ17</accession>
<sequence>MEDDDFDNPLRPVDYNDPLDRPLSVDADYKAKEALSFAHRHPLPAPDDHYGWRALEQAELALGPHPVLAKRFRPETKVARYWVPVAGGWSHGYAEMDGEGADFLASELRAVIFNVEYRLIPEYQWPQNHNDCYQAIDWVMDHAREYDVDPERVGLWGQSAGAHLAAGAALRDAMEHNPGRIRHMNLTVPVVCDPRKPPFPLSQQRETNLPQMPQALVAQFQKVLTDLTGSDKPCDDPYFSPLLQEIPAHHCPVHISVAGLDMLRDGGIAYAIQLRKFGIDAQLHVLPGVPHAFSAVNETRGEAVLEGSGKVVEYGTKLRLEVAEN</sequence>
<reference evidence="3 4" key="1">
    <citation type="journal article" date="2012" name="Science">
        <title>The Paleozoic origin of enzymatic lignin decomposition reconstructed from 31 fungal genomes.</title>
        <authorList>
            <person name="Floudas D."/>
            <person name="Binder M."/>
            <person name="Riley R."/>
            <person name="Barry K."/>
            <person name="Blanchette R.A."/>
            <person name="Henrissat B."/>
            <person name="Martinez A.T."/>
            <person name="Otillar R."/>
            <person name="Spatafora J.W."/>
            <person name="Yadav J.S."/>
            <person name="Aerts A."/>
            <person name="Benoit I."/>
            <person name="Boyd A."/>
            <person name="Carlson A."/>
            <person name="Copeland A."/>
            <person name="Coutinho P.M."/>
            <person name="de Vries R.P."/>
            <person name="Ferreira P."/>
            <person name="Findley K."/>
            <person name="Foster B."/>
            <person name="Gaskell J."/>
            <person name="Glotzer D."/>
            <person name="Gorecki P."/>
            <person name="Heitman J."/>
            <person name="Hesse C."/>
            <person name="Hori C."/>
            <person name="Igarashi K."/>
            <person name="Jurgens J.A."/>
            <person name="Kallen N."/>
            <person name="Kersten P."/>
            <person name="Kohler A."/>
            <person name="Kuees U."/>
            <person name="Kumar T.K.A."/>
            <person name="Kuo A."/>
            <person name="LaButti K."/>
            <person name="Larrondo L.F."/>
            <person name="Lindquist E."/>
            <person name="Ling A."/>
            <person name="Lombard V."/>
            <person name="Lucas S."/>
            <person name="Lundell T."/>
            <person name="Martin R."/>
            <person name="McLaughlin D.J."/>
            <person name="Morgenstern I."/>
            <person name="Morin E."/>
            <person name="Murat C."/>
            <person name="Nagy L.G."/>
            <person name="Nolan M."/>
            <person name="Ohm R.A."/>
            <person name="Patyshakuliyeva A."/>
            <person name="Rokas A."/>
            <person name="Ruiz-Duenas F.J."/>
            <person name="Sabat G."/>
            <person name="Salamov A."/>
            <person name="Samejima M."/>
            <person name="Schmutz J."/>
            <person name="Slot J.C."/>
            <person name="St John F."/>
            <person name="Stenlid J."/>
            <person name="Sun H."/>
            <person name="Sun S."/>
            <person name="Syed K."/>
            <person name="Tsang A."/>
            <person name="Wiebenga A."/>
            <person name="Young D."/>
            <person name="Pisabarro A."/>
            <person name="Eastwood D.C."/>
            <person name="Martin F."/>
            <person name="Cullen D."/>
            <person name="Grigoriev I.V."/>
            <person name="Hibbett D.S."/>
        </authorList>
    </citation>
    <scope>NUCLEOTIDE SEQUENCE [LARGE SCALE GENOMIC DNA]</scope>
    <source>
        <strain evidence="3 4">DJM-731 SS1</strain>
    </source>
</reference>
<dbReference type="RefSeq" id="XP_040628646.1">
    <property type="nucleotide sequence ID" value="XM_040768481.1"/>
</dbReference>
<dbReference type="GO" id="GO:0016787">
    <property type="term" value="F:hydrolase activity"/>
    <property type="evidence" value="ECO:0007669"/>
    <property type="project" value="UniProtKB-KW"/>
</dbReference>
<evidence type="ECO:0000256" key="1">
    <source>
        <dbReference type="ARBA" id="ARBA00022801"/>
    </source>
</evidence>
<dbReference type="InterPro" id="IPR013094">
    <property type="entry name" value="AB_hydrolase_3"/>
</dbReference>
<dbReference type="InterPro" id="IPR029058">
    <property type="entry name" value="AB_hydrolase_fold"/>
</dbReference>
<dbReference type="STRING" id="1858805.M5FZ17"/>